<feature type="modified residue" description="4-aspartylphosphate" evidence="2">
    <location>
        <position position="59"/>
    </location>
</feature>
<evidence type="ECO:0000256" key="2">
    <source>
        <dbReference type="PROSITE-ProRule" id="PRU00169"/>
    </source>
</evidence>
<dbReference type="Gene3D" id="3.40.50.2300">
    <property type="match status" value="1"/>
</dbReference>
<dbReference type="Proteomes" id="UP000249547">
    <property type="component" value="Unassembled WGS sequence"/>
</dbReference>
<evidence type="ECO:0000313" key="5">
    <source>
        <dbReference type="Proteomes" id="UP000249547"/>
    </source>
</evidence>
<evidence type="ECO:0000256" key="1">
    <source>
        <dbReference type="ARBA" id="ARBA00023125"/>
    </source>
</evidence>
<feature type="domain" description="Response regulatory" evidence="3">
    <location>
        <begin position="7"/>
        <end position="124"/>
    </location>
</feature>
<dbReference type="RefSeq" id="WP_111596254.1">
    <property type="nucleotide sequence ID" value="NZ_QLLL01000001.1"/>
</dbReference>
<accession>A0A327R2U8</accession>
<dbReference type="InterPro" id="IPR001789">
    <property type="entry name" value="Sig_transdc_resp-reg_receiver"/>
</dbReference>
<sequence>MHNPKIHLALLSEHTLIRKALVHMVSQDANIHVIIDVGSNDELFTKLNICKEVNVLLMDLSSPLNNTLQLLETIQQTFPHISAILIQNNEDPMMVSELLDKGIYGCIPKTSYPTELIDAVKSAYHKQIYRNQLFTDALYWRTGSLMNKPKKPKLSEVHKNVLILLWQEKNTKEIADAIFLSTSAVEKIKQFLKEEMGAKTTIGLIKSAIQNNIISID</sequence>
<dbReference type="GO" id="GO:0006355">
    <property type="term" value="P:regulation of DNA-templated transcription"/>
    <property type="evidence" value="ECO:0007669"/>
    <property type="project" value="InterPro"/>
</dbReference>
<dbReference type="PANTHER" id="PTHR45566">
    <property type="entry name" value="HTH-TYPE TRANSCRIPTIONAL REGULATOR YHJB-RELATED"/>
    <property type="match status" value="1"/>
</dbReference>
<keyword evidence="1" id="KW-0238">DNA-binding</keyword>
<comment type="caution">
    <text evidence="4">The sequence shown here is derived from an EMBL/GenBank/DDBJ whole genome shotgun (WGS) entry which is preliminary data.</text>
</comment>
<protein>
    <submittedName>
        <fullName evidence="4">LuxR family two component transcriptional regulator</fullName>
    </submittedName>
</protein>
<name>A0A327R2U8_9BACT</name>
<dbReference type="Pfam" id="PF00072">
    <property type="entry name" value="Response_reg"/>
    <property type="match status" value="1"/>
</dbReference>
<organism evidence="4 5">
    <name type="scientific">Chitinophaga skermanii</name>
    <dbReference type="NCBI Taxonomy" id="331697"/>
    <lineage>
        <taxon>Bacteria</taxon>
        <taxon>Pseudomonadati</taxon>
        <taxon>Bacteroidota</taxon>
        <taxon>Chitinophagia</taxon>
        <taxon>Chitinophagales</taxon>
        <taxon>Chitinophagaceae</taxon>
        <taxon>Chitinophaga</taxon>
    </lineage>
</organism>
<dbReference type="InterPro" id="IPR016032">
    <property type="entry name" value="Sig_transdc_resp-reg_C-effctor"/>
</dbReference>
<proteinExistence type="predicted"/>
<keyword evidence="5" id="KW-1185">Reference proteome</keyword>
<dbReference type="GO" id="GO:0000160">
    <property type="term" value="P:phosphorelay signal transduction system"/>
    <property type="evidence" value="ECO:0007669"/>
    <property type="project" value="InterPro"/>
</dbReference>
<gene>
    <name evidence="4" type="ORF">LX64_00767</name>
</gene>
<keyword evidence="2" id="KW-0597">Phosphoprotein</keyword>
<dbReference type="InterPro" id="IPR011006">
    <property type="entry name" value="CheY-like_superfamily"/>
</dbReference>
<dbReference type="OrthoDB" id="666033at2"/>
<reference evidence="4 5" key="1">
    <citation type="submission" date="2018-06" db="EMBL/GenBank/DDBJ databases">
        <title>Genomic Encyclopedia of Archaeal and Bacterial Type Strains, Phase II (KMG-II): from individual species to whole genera.</title>
        <authorList>
            <person name="Goeker M."/>
        </authorList>
    </citation>
    <scope>NUCLEOTIDE SEQUENCE [LARGE SCALE GENOMIC DNA]</scope>
    <source>
        <strain evidence="4 5">DSM 23857</strain>
    </source>
</reference>
<evidence type="ECO:0000259" key="3">
    <source>
        <dbReference type="PROSITE" id="PS50110"/>
    </source>
</evidence>
<dbReference type="PROSITE" id="PS50110">
    <property type="entry name" value="RESPONSE_REGULATORY"/>
    <property type="match status" value="1"/>
</dbReference>
<evidence type="ECO:0000313" key="4">
    <source>
        <dbReference type="EMBL" id="RAJ11159.1"/>
    </source>
</evidence>
<dbReference type="EMBL" id="QLLL01000001">
    <property type="protein sequence ID" value="RAJ11159.1"/>
    <property type="molecule type" value="Genomic_DNA"/>
</dbReference>
<dbReference type="AlphaFoldDB" id="A0A327R2U8"/>
<dbReference type="GO" id="GO:0003677">
    <property type="term" value="F:DNA binding"/>
    <property type="evidence" value="ECO:0007669"/>
    <property type="project" value="UniProtKB-KW"/>
</dbReference>
<dbReference type="PANTHER" id="PTHR45566:SF1">
    <property type="entry name" value="HTH-TYPE TRANSCRIPTIONAL REGULATOR YHJB-RELATED"/>
    <property type="match status" value="1"/>
</dbReference>
<dbReference type="SUPFAM" id="SSF46894">
    <property type="entry name" value="C-terminal effector domain of the bipartite response regulators"/>
    <property type="match status" value="1"/>
</dbReference>
<dbReference type="InterPro" id="IPR051015">
    <property type="entry name" value="EvgA-like"/>
</dbReference>
<dbReference type="SUPFAM" id="SSF52172">
    <property type="entry name" value="CheY-like"/>
    <property type="match status" value="1"/>
</dbReference>